<evidence type="ECO:0000313" key="7">
    <source>
        <dbReference type="EMBL" id="MDQ1852676.1"/>
    </source>
</evidence>
<comment type="caution">
    <text evidence="7">The sequence shown here is derived from an EMBL/GenBank/DDBJ whole genome shotgun (WGS) entry which is preliminary data.</text>
</comment>
<evidence type="ECO:0000256" key="1">
    <source>
        <dbReference type="ARBA" id="ARBA00022691"/>
    </source>
</evidence>
<dbReference type="InterPro" id="IPR023885">
    <property type="entry name" value="4Fe4S-binding_SPASM_dom"/>
</dbReference>
<keyword evidence="4" id="KW-0411">Iron-sulfur</keyword>
<feature type="domain" description="4Fe4S-binding SPASM" evidence="6">
    <location>
        <begin position="277"/>
        <end position="331"/>
    </location>
</feature>
<evidence type="ECO:0000256" key="2">
    <source>
        <dbReference type="ARBA" id="ARBA00022723"/>
    </source>
</evidence>
<gene>
    <name evidence="7" type="ORF">RAQ16_10030</name>
</gene>
<dbReference type="Proteomes" id="UP001177898">
    <property type="component" value="Unassembled WGS sequence"/>
</dbReference>
<evidence type="ECO:0000259" key="5">
    <source>
        <dbReference type="Pfam" id="PF04055"/>
    </source>
</evidence>
<dbReference type="InterPro" id="IPR007197">
    <property type="entry name" value="rSAM"/>
</dbReference>
<evidence type="ECO:0000256" key="3">
    <source>
        <dbReference type="ARBA" id="ARBA00023004"/>
    </source>
</evidence>
<sequence>MLEEVLTTDLHLREAKKKIESLWANGIDFSKQEVEEAKKNNRLLLLDMDFTSECQLHCYYCDRTPDRFQQEGRTKLTTEDRKNLILQAKALGARTVEFPGSGEPMIDEGFWEVMEFVYENGMTPVIFTSGWHLDDASIDRLYNLGATIFLKYNSTSHEVNDKIVKVKGYGAYVETILNKLVKKGFTESIPTRLAIDIVIAPQNEDIDDLSHIYRWCRRNNVHHYISTLIPEGLADRKSKLYEKNRAKKFIEHFYQIDREEFGLDYTPSLPMAGGYKCRQVNVGLFVNLYGEVYDCNGLGRFLGHIRVNTLEEIWNAKYAKHVREEEQEGHCEVRSRVWDETELKGFDRKLEEYKEWEIKNNAVDEVLLKGLYHRENKNELVNSSQDK</sequence>
<protein>
    <submittedName>
        <fullName evidence="7">Radical SAM protein</fullName>
    </submittedName>
</protein>
<dbReference type="InterPro" id="IPR058240">
    <property type="entry name" value="rSAM_sf"/>
</dbReference>
<keyword evidence="2" id="KW-0479">Metal-binding</keyword>
<dbReference type="SUPFAM" id="SSF102114">
    <property type="entry name" value="Radical SAM enzymes"/>
    <property type="match status" value="1"/>
</dbReference>
<dbReference type="SFLD" id="SFLDS00029">
    <property type="entry name" value="Radical_SAM"/>
    <property type="match status" value="1"/>
</dbReference>
<feature type="domain" description="Radical SAM core" evidence="5">
    <location>
        <begin position="50"/>
        <end position="211"/>
    </location>
</feature>
<dbReference type="EMBL" id="JAVCYS010000005">
    <property type="protein sequence ID" value="MDQ1852676.1"/>
    <property type="molecule type" value="Genomic_DNA"/>
</dbReference>
<accession>A0ABU0V6X0</accession>
<dbReference type="Pfam" id="PF04055">
    <property type="entry name" value="Radical_SAM"/>
    <property type="match status" value="1"/>
</dbReference>
<evidence type="ECO:0000313" key="8">
    <source>
        <dbReference type="Proteomes" id="UP001177898"/>
    </source>
</evidence>
<dbReference type="Gene3D" id="3.20.20.70">
    <property type="entry name" value="Aldolase class I"/>
    <property type="match status" value="1"/>
</dbReference>
<dbReference type="SFLD" id="SFLDG01067">
    <property type="entry name" value="SPASM/twitch_domain_containing"/>
    <property type="match status" value="1"/>
</dbReference>
<keyword evidence="1" id="KW-0949">S-adenosyl-L-methionine</keyword>
<dbReference type="InterPro" id="IPR050377">
    <property type="entry name" value="Radical_SAM_PqqE_MftC-like"/>
</dbReference>
<evidence type="ECO:0000256" key="4">
    <source>
        <dbReference type="ARBA" id="ARBA00023014"/>
    </source>
</evidence>
<dbReference type="InterPro" id="IPR013785">
    <property type="entry name" value="Aldolase_TIM"/>
</dbReference>
<reference evidence="7" key="1">
    <citation type="submission" date="2023-08" db="EMBL/GenBank/DDBJ databases">
        <title>Functional annotation and safety assessment of Bacillus stercoris.</title>
        <authorList>
            <person name="Pandit N.T."/>
            <person name="Ahir S.V."/>
            <person name="Chauhan D.A."/>
            <person name="Bose A."/>
            <person name="Dunlap C."/>
            <person name="Doshi J.A."/>
        </authorList>
    </citation>
    <scope>NUCLEOTIDE SEQUENCE</scope>
    <source>
        <strain evidence="7">ZBMF30</strain>
    </source>
</reference>
<name>A0ABU0V6X0_9BACI</name>
<keyword evidence="8" id="KW-1185">Reference proteome</keyword>
<keyword evidence="3" id="KW-0408">Iron</keyword>
<organism evidence="7 8">
    <name type="scientific">Bacillus stercoris</name>
    <dbReference type="NCBI Taxonomy" id="2054641"/>
    <lineage>
        <taxon>Bacteria</taxon>
        <taxon>Bacillati</taxon>
        <taxon>Bacillota</taxon>
        <taxon>Bacilli</taxon>
        <taxon>Bacillales</taxon>
        <taxon>Bacillaceae</taxon>
        <taxon>Bacillus</taxon>
    </lineage>
</organism>
<dbReference type="CDD" id="cd21109">
    <property type="entry name" value="SPASM"/>
    <property type="match status" value="1"/>
</dbReference>
<dbReference type="PANTHER" id="PTHR11228">
    <property type="entry name" value="RADICAL SAM DOMAIN PROTEIN"/>
    <property type="match status" value="1"/>
</dbReference>
<evidence type="ECO:0000259" key="6">
    <source>
        <dbReference type="Pfam" id="PF13186"/>
    </source>
</evidence>
<dbReference type="RefSeq" id="WP_052245544.1">
    <property type="nucleotide sequence ID" value="NZ_JAVCYS010000005.1"/>
</dbReference>
<dbReference type="PANTHER" id="PTHR11228:SF34">
    <property type="entry name" value="TUNGSTEN-CONTAINING ALDEHYDE FERREDOXIN OXIDOREDUCTASE COFACTOR MODIFYING PROTEIN"/>
    <property type="match status" value="1"/>
</dbReference>
<proteinExistence type="predicted"/>
<dbReference type="Pfam" id="PF13186">
    <property type="entry name" value="SPASM"/>
    <property type="match status" value="1"/>
</dbReference>